<dbReference type="SUPFAM" id="SSF52218">
    <property type="entry name" value="Flavoproteins"/>
    <property type="match status" value="1"/>
</dbReference>
<dbReference type="Pfam" id="PF07972">
    <property type="entry name" value="Flavodoxin_NdrI"/>
    <property type="match status" value="1"/>
</dbReference>
<dbReference type="PANTHER" id="PTHR37297:SF1">
    <property type="entry name" value="PROTEIN NRDI"/>
    <property type="match status" value="1"/>
</dbReference>
<keyword evidence="2" id="KW-1185">Reference proteome</keyword>
<evidence type="ECO:0000313" key="1">
    <source>
        <dbReference type="EMBL" id="WDF69038.1"/>
    </source>
</evidence>
<sequence>MTSKRDMVHLYYDSKTGNVQRFINKVIQITGWHAHKIEDDLIIQEEGHLVTFTTKLGCVPDKTQSFMSRNARKIFSVTASGNRNWGKNFGLAANKISEDYDVPLAMKFELSGTMEDINQFIDIIKYQYNDSKRGSKKLDIA</sequence>
<dbReference type="EMBL" id="CP117880">
    <property type="protein sequence ID" value="WDF69038.1"/>
    <property type="molecule type" value="Genomic_DNA"/>
</dbReference>
<dbReference type="PIRSF" id="PIRSF005087">
    <property type="entry name" value="NrdI"/>
    <property type="match status" value="1"/>
</dbReference>
<dbReference type="RefSeq" id="WP_274267766.1">
    <property type="nucleotide sequence ID" value="NZ_CP117880.1"/>
</dbReference>
<dbReference type="Proteomes" id="UP001221558">
    <property type="component" value="Chromosome"/>
</dbReference>
<dbReference type="InterPro" id="IPR029039">
    <property type="entry name" value="Flavoprotein-like_sf"/>
</dbReference>
<proteinExistence type="predicted"/>
<name>A0ABY7WIM9_9SPHI</name>
<accession>A0ABY7WIM9</accession>
<protein>
    <submittedName>
        <fullName evidence="1">Class Ib ribonucleoside-diphosphate reductase assembly flavoprotein NrdI</fullName>
    </submittedName>
</protein>
<gene>
    <name evidence="1" type="primary">nrdI</name>
    <name evidence="1" type="ORF">PQ465_01360</name>
</gene>
<dbReference type="Gene3D" id="3.40.50.360">
    <property type="match status" value="1"/>
</dbReference>
<dbReference type="InterPro" id="IPR004465">
    <property type="entry name" value="RNR_NrdI"/>
</dbReference>
<reference evidence="1 2" key="1">
    <citation type="submission" date="2023-02" db="EMBL/GenBank/DDBJ databases">
        <title>Genome sequence of Sphingobacterium sp. KACC 22765.</title>
        <authorList>
            <person name="Kim S."/>
            <person name="Heo J."/>
            <person name="Kwon S.-W."/>
        </authorList>
    </citation>
    <scope>NUCLEOTIDE SEQUENCE [LARGE SCALE GENOMIC DNA]</scope>
    <source>
        <strain evidence="1 2">KACC 22765</strain>
    </source>
</reference>
<organism evidence="1 2">
    <name type="scientific">Sphingobacterium oryzagri</name>
    <dbReference type="NCBI Taxonomy" id="3025669"/>
    <lineage>
        <taxon>Bacteria</taxon>
        <taxon>Pseudomonadati</taxon>
        <taxon>Bacteroidota</taxon>
        <taxon>Sphingobacteriia</taxon>
        <taxon>Sphingobacteriales</taxon>
        <taxon>Sphingobacteriaceae</taxon>
        <taxon>Sphingobacterium</taxon>
    </lineage>
</organism>
<evidence type="ECO:0000313" key="2">
    <source>
        <dbReference type="Proteomes" id="UP001221558"/>
    </source>
</evidence>
<dbReference type="NCBIfam" id="TIGR00333">
    <property type="entry name" value="nrdI"/>
    <property type="match status" value="1"/>
</dbReference>
<dbReference type="PANTHER" id="PTHR37297">
    <property type="entry name" value="PROTEIN NRDI"/>
    <property type="match status" value="1"/>
</dbReference>